<dbReference type="Gene3D" id="3.40.50.300">
    <property type="entry name" value="P-loop containing nucleotide triphosphate hydrolases"/>
    <property type="match status" value="1"/>
</dbReference>
<dbReference type="SUPFAM" id="SSF54980">
    <property type="entry name" value="EF-G C-terminal domain-like"/>
    <property type="match status" value="2"/>
</dbReference>
<dbReference type="HAMAP" id="MF_00054_B">
    <property type="entry name" value="EF_G_EF_2_B"/>
    <property type="match status" value="1"/>
</dbReference>
<dbReference type="InterPro" id="IPR004161">
    <property type="entry name" value="EFTu-like_2"/>
</dbReference>
<feature type="binding site" evidence="8">
    <location>
        <begin position="88"/>
        <end position="92"/>
    </location>
    <ligand>
        <name>GTP</name>
        <dbReference type="ChEBI" id="CHEBI:37565"/>
    </ligand>
</feature>
<keyword evidence="5 8" id="KW-0648">Protein biosynthesis</keyword>
<dbReference type="FunFam" id="3.30.70.240:FF:000001">
    <property type="entry name" value="Elongation factor G"/>
    <property type="match status" value="1"/>
</dbReference>
<evidence type="ECO:0000313" key="10">
    <source>
        <dbReference type="EMBL" id="OBX50982.1"/>
    </source>
</evidence>
<evidence type="ECO:0000313" key="11">
    <source>
        <dbReference type="Proteomes" id="UP000092671"/>
    </source>
</evidence>
<comment type="subcellular location">
    <subcellularLocation>
        <location evidence="8">Cytoplasm</location>
    </subcellularLocation>
</comment>
<keyword evidence="8" id="KW-0963">Cytoplasm</keyword>
<dbReference type="InterPro" id="IPR047872">
    <property type="entry name" value="EFG_IV"/>
</dbReference>
<dbReference type="CDD" id="cd04088">
    <property type="entry name" value="EFG_mtEFG_II"/>
    <property type="match status" value="1"/>
</dbReference>
<dbReference type="NCBIfam" id="NF009381">
    <property type="entry name" value="PRK12740.1-5"/>
    <property type="match status" value="1"/>
</dbReference>
<dbReference type="SUPFAM" id="SSF54211">
    <property type="entry name" value="Ribosomal protein S5 domain 2-like"/>
    <property type="match status" value="1"/>
</dbReference>
<dbReference type="EMBL" id="LZDN01000009">
    <property type="protein sequence ID" value="OBX50982.1"/>
    <property type="molecule type" value="Genomic_DNA"/>
</dbReference>
<dbReference type="InterPro" id="IPR005517">
    <property type="entry name" value="Transl_elong_EFG/EF2_IV"/>
</dbReference>
<keyword evidence="6 8" id="KW-0342">GTP-binding</keyword>
<dbReference type="Pfam" id="PF03144">
    <property type="entry name" value="GTP_EFTU_D2"/>
    <property type="match status" value="1"/>
</dbReference>
<dbReference type="InterPro" id="IPR020568">
    <property type="entry name" value="Ribosomal_Su5_D2-typ_SF"/>
</dbReference>
<dbReference type="InterPro" id="IPR031157">
    <property type="entry name" value="G_TR_CS"/>
</dbReference>
<proteinExistence type="inferred from homology"/>
<dbReference type="SMART" id="SM00889">
    <property type="entry name" value="EFG_IV"/>
    <property type="match status" value="1"/>
</dbReference>
<accession>A0A1B8PK63</accession>
<dbReference type="Gene3D" id="3.30.230.10">
    <property type="match status" value="1"/>
</dbReference>
<dbReference type="InterPro" id="IPR035647">
    <property type="entry name" value="EFG_III/V"/>
</dbReference>
<comment type="similarity">
    <text evidence="1 8">Belongs to the TRAFAC class translation factor GTPase superfamily. Classic translation factor GTPase family. EF-G/EF-2 subfamily.</text>
</comment>
<dbReference type="CDD" id="cd03713">
    <property type="entry name" value="EFG_mtEFG_C"/>
    <property type="match status" value="1"/>
</dbReference>
<gene>
    <name evidence="8" type="primary">fusA</name>
    <name evidence="10" type="ORF">A9Z60_08330</name>
</gene>
<dbReference type="CDD" id="cd16262">
    <property type="entry name" value="EFG_III"/>
    <property type="match status" value="1"/>
</dbReference>
<dbReference type="GO" id="GO:0003924">
    <property type="term" value="F:GTPase activity"/>
    <property type="evidence" value="ECO:0007669"/>
    <property type="project" value="InterPro"/>
</dbReference>
<dbReference type="Pfam" id="PF03764">
    <property type="entry name" value="EFG_IV"/>
    <property type="match status" value="1"/>
</dbReference>
<dbReference type="GO" id="GO:0005737">
    <property type="term" value="C:cytoplasm"/>
    <property type="evidence" value="ECO:0007669"/>
    <property type="project" value="UniProtKB-SubCell"/>
</dbReference>
<dbReference type="CDD" id="cd01886">
    <property type="entry name" value="EF-G"/>
    <property type="match status" value="1"/>
</dbReference>
<dbReference type="InterPro" id="IPR027417">
    <property type="entry name" value="P-loop_NTPase"/>
</dbReference>
<keyword evidence="3 8" id="KW-0547">Nucleotide-binding</keyword>
<sequence>MARKTPLNRYRNIGISAHIDAGKTTTSERILFYTGKSHKIGEVHEGAATMDWMEQEQERGITITSAATTCFWSGMSEQFPEHRINLIDTPGHVDFTIEVERSMRVLDGACMVYCAVGGVQPQSETVWRQANKYKVPRLAFVNKMDRTGANFFRVVEQVKTRLGGNPIPVVIPIGAEDNFEGVVDLLEMKSIIWDVASQGMKFEYGEIPADLVDVAEEWRNNMIEAAAESSEELMDKYLEEGDLSREDIIAGLRARTLACEIQPMLCGTAFKNKGVQRMLDAVIEFLPAPTDVEAIKGILDDKDETEGSRESSDDAPFAALAFKIMNDKYVGNLTFVRVYSGVAKQGDSVYNPVKMKRERIGRIVEMHANSQNEVEEVRAGDIVALVGLKDVTTGDTLCDNDNIITLERMEFPDPVISLAVEPKTKADQEKMSTALGRLAKEDPSFRVRTDEESSQTIISGMGELHLDIIVDRMKREFGVEANIGAPQVAYRETIRQTVEVEGKFVRQTGGRGKFGHVWLRLEPLDPEGDVEYEFTEEIVGGVVPKEYHGAVDKGIQERMKNGVLAGYPVVNVKATLYDGSYHDVDSDELSFKMAGSIAFKKGFMQASPALLEPIMKVEVETPEDYMGDIMGDLNRRRGVVQGMDDLPGGTKAIRAEVPLAEMFGYATQMRSMSQGRATYSMEFAKYQETPKNVADEIIKKFTAKDDDE</sequence>
<dbReference type="Proteomes" id="UP000092671">
    <property type="component" value="Unassembled WGS sequence"/>
</dbReference>
<dbReference type="GO" id="GO:0032790">
    <property type="term" value="P:ribosome disassembly"/>
    <property type="evidence" value="ECO:0007669"/>
    <property type="project" value="TreeGrafter"/>
</dbReference>
<feature type="binding site" evidence="8">
    <location>
        <begin position="17"/>
        <end position="24"/>
    </location>
    <ligand>
        <name>GTP</name>
        <dbReference type="ChEBI" id="CHEBI:37565"/>
    </ligand>
</feature>
<dbReference type="InterPro" id="IPR009022">
    <property type="entry name" value="EFG_III"/>
</dbReference>
<dbReference type="FunFam" id="3.40.50.300:FF:000029">
    <property type="entry name" value="Elongation factor G"/>
    <property type="match status" value="1"/>
</dbReference>
<dbReference type="InterPro" id="IPR005225">
    <property type="entry name" value="Small_GTP-bd"/>
</dbReference>
<dbReference type="GO" id="GO:0003746">
    <property type="term" value="F:translation elongation factor activity"/>
    <property type="evidence" value="ECO:0007669"/>
    <property type="project" value="UniProtKB-UniRule"/>
</dbReference>
<dbReference type="InterPro" id="IPR004540">
    <property type="entry name" value="Transl_elong_EFG/EF2"/>
</dbReference>
<comment type="function">
    <text evidence="7 8">Catalyzes the GTP-dependent ribosomal translocation step during translation elongation. During this step, the ribosome changes from the pre-translocational (PRE) to the post-translocational (POST) state as the newly formed A-site-bound peptidyl-tRNA and P-site-bound deacylated tRNA move to the P and E sites, respectively. Catalyzes the coordinated movement of the two tRNA molecules, the mRNA and conformational changes in the ribosome.</text>
</comment>
<dbReference type="AlphaFoldDB" id="A0A1B8PK63"/>
<protein>
    <recommendedName>
        <fullName evidence="2 8">Elongation factor G</fullName>
        <shortName evidence="8">EF-G</shortName>
    </recommendedName>
</protein>
<dbReference type="OrthoDB" id="9804431at2"/>
<dbReference type="FunFam" id="3.30.230.10:FF:000003">
    <property type="entry name" value="Elongation factor G"/>
    <property type="match status" value="1"/>
</dbReference>
<evidence type="ECO:0000256" key="8">
    <source>
        <dbReference type="HAMAP-Rule" id="MF_00054"/>
    </source>
</evidence>
<dbReference type="FunFam" id="3.30.70.870:FF:000001">
    <property type="entry name" value="Elongation factor G"/>
    <property type="match status" value="1"/>
</dbReference>
<feature type="domain" description="Tr-type G" evidence="9">
    <location>
        <begin position="8"/>
        <end position="290"/>
    </location>
</feature>
<evidence type="ECO:0000259" key="9">
    <source>
        <dbReference type="PROSITE" id="PS51722"/>
    </source>
</evidence>
<evidence type="ECO:0000256" key="6">
    <source>
        <dbReference type="ARBA" id="ARBA00023134"/>
    </source>
</evidence>
<dbReference type="Pfam" id="PF00679">
    <property type="entry name" value="EFG_C"/>
    <property type="match status" value="1"/>
</dbReference>
<dbReference type="GO" id="GO:0005525">
    <property type="term" value="F:GTP binding"/>
    <property type="evidence" value="ECO:0007669"/>
    <property type="project" value="UniProtKB-UniRule"/>
</dbReference>
<dbReference type="InterPro" id="IPR000640">
    <property type="entry name" value="EFG_V-like"/>
</dbReference>
<dbReference type="Gene3D" id="3.30.70.870">
    <property type="entry name" value="Elongation Factor G (Translational Gtpase), domain 3"/>
    <property type="match status" value="1"/>
</dbReference>
<evidence type="ECO:0000256" key="7">
    <source>
        <dbReference type="ARBA" id="ARBA00024731"/>
    </source>
</evidence>
<dbReference type="PROSITE" id="PS51722">
    <property type="entry name" value="G_TR_2"/>
    <property type="match status" value="1"/>
</dbReference>
<reference evidence="10 11" key="1">
    <citation type="submission" date="2016-06" db="EMBL/GenBank/DDBJ databases">
        <title>Draft genome of Moraxella nonliquefaciens CCUG 60284.</title>
        <authorList>
            <person name="Salva-Serra F."/>
            <person name="Engstrom-Jakobsson H."/>
            <person name="Thorell K."/>
            <person name="Gonzales-Siles L."/>
            <person name="Karlsson R."/>
            <person name="Boulund F."/>
            <person name="Engstrand L."/>
            <person name="Kristiansson E."/>
            <person name="Moore E."/>
        </authorList>
    </citation>
    <scope>NUCLEOTIDE SEQUENCE [LARGE SCALE GENOMIC DNA]</scope>
    <source>
        <strain evidence="10 11">CCUG 60284</strain>
    </source>
</reference>
<dbReference type="Pfam" id="PF14492">
    <property type="entry name" value="EFG_III"/>
    <property type="match status" value="1"/>
</dbReference>
<dbReference type="GO" id="GO:0097216">
    <property type="term" value="F:guanosine tetraphosphate binding"/>
    <property type="evidence" value="ECO:0007669"/>
    <property type="project" value="UniProtKB-ARBA"/>
</dbReference>
<dbReference type="RefSeq" id="WP_066892918.1">
    <property type="nucleotide sequence ID" value="NZ_LZDN01000009.1"/>
</dbReference>
<dbReference type="Gene3D" id="3.30.70.240">
    <property type="match status" value="1"/>
</dbReference>
<dbReference type="NCBIfam" id="TIGR00484">
    <property type="entry name" value="EF-G"/>
    <property type="match status" value="1"/>
</dbReference>
<dbReference type="SUPFAM" id="SSF52540">
    <property type="entry name" value="P-loop containing nucleoside triphosphate hydrolases"/>
    <property type="match status" value="1"/>
</dbReference>
<dbReference type="SMART" id="SM00838">
    <property type="entry name" value="EFG_C"/>
    <property type="match status" value="1"/>
</dbReference>
<dbReference type="InterPro" id="IPR009000">
    <property type="entry name" value="Transl_B-barrel_sf"/>
</dbReference>
<dbReference type="Gene3D" id="2.40.30.10">
    <property type="entry name" value="Translation factors"/>
    <property type="match status" value="1"/>
</dbReference>
<dbReference type="FunFam" id="2.40.30.10:FF:000006">
    <property type="entry name" value="Elongation factor G"/>
    <property type="match status" value="1"/>
</dbReference>
<dbReference type="InterPro" id="IPR000795">
    <property type="entry name" value="T_Tr_GTP-bd_dom"/>
</dbReference>
<dbReference type="PANTHER" id="PTHR43261:SF1">
    <property type="entry name" value="RIBOSOME-RELEASING FACTOR 2, MITOCHONDRIAL"/>
    <property type="match status" value="1"/>
</dbReference>
<dbReference type="PRINTS" id="PR00315">
    <property type="entry name" value="ELONGATNFCT"/>
</dbReference>
<evidence type="ECO:0000256" key="3">
    <source>
        <dbReference type="ARBA" id="ARBA00022741"/>
    </source>
</evidence>
<organism evidence="10 11">
    <name type="scientific">Moraxella nonliquefaciens</name>
    <dbReference type="NCBI Taxonomy" id="478"/>
    <lineage>
        <taxon>Bacteria</taxon>
        <taxon>Pseudomonadati</taxon>
        <taxon>Pseudomonadota</taxon>
        <taxon>Gammaproteobacteria</taxon>
        <taxon>Moraxellales</taxon>
        <taxon>Moraxellaceae</taxon>
        <taxon>Moraxella</taxon>
    </lineage>
</organism>
<name>A0A1B8PK63_MORNO</name>
<comment type="caution">
    <text evidence="10">The sequence shown here is derived from an EMBL/GenBank/DDBJ whole genome shotgun (WGS) entry which is preliminary data.</text>
</comment>
<dbReference type="SUPFAM" id="SSF50447">
    <property type="entry name" value="Translation proteins"/>
    <property type="match status" value="1"/>
</dbReference>
<evidence type="ECO:0000256" key="4">
    <source>
        <dbReference type="ARBA" id="ARBA00022768"/>
    </source>
</evidence>
<dbReference type="InterPro" id="IPR035649">
    <property type="entry name" value="EFG_V"/>
</dbReference>
<feature type="binding site" evidence="8">
    <location>
        <begin position="142"/>
        <end position="145"/>
    </location>
    <ligand>
        <name>GTP</name>
        <dbReference type="ChEBI" id="CHEBI:37565"/>
    </ligand>
</feature>
<evidence type="ECO:0000256" key="5">
    <source>
        <dbReference type="ARBA" id="ARBA00022917"/>
    </source>
</evidence>
<evidence type="ECO:0000256" key="2">
    <source>
        <dbReference type="ARBA" id="ARBA00017872"/>
    </source>
</evidence>
<dbReference type="Pfam" id="PF00009">
    <property type="entry name" value="GTP_EFTU"/>
    <property type="match status" value="1"/>
</dbReference>
<evidence type="ECO:0000256" key="1">
    <source>
        <dbReference type="ARBA" id="ARBA00005870"/>
    </source>
</evidence>
<dbReference type="InterPro" id="IPR041095">
    <property type="entry name" value="EFG_II"/>
</dbReference>
<keyword evidence="4 8" id="KW-0251">Elongation factor</keyword>
<dbReference type="PROSITE" id="PS00301">
    <property type="entry name" value="G_TR_1"/>
    <property type="match status" value="1"/>
</dbReference>
<dbReference type="CDD" id="cd01434">
    <property type="entry name" value="EFG_mtEFG1_IV"/>
    <property type="match status" value="1"/>
</dbReference>
<dbReference type="InterPro" id="IPR014721">
    <property type="entry name" value="Ribsml_uS5_D2-typ_fold_subgr"/>
</dbReference>
<dbReference type="PANTHER" id="PTHR43261">
    <property type="entry name" value="TRANSLATION ELONGATION FACTOR G-RELATED"/>
    <property type="match status" value="1"/>
</dbReference>
<dbReference type="NCBIfam" id="TIGR00231">
    <property type="entry name" value="small_GTP"/>
    <property type="match status" value="1"/>
</dbReference>